<dbReference type="PROSITE" id="PS51257">
    <property type="entry name" value="PROKAR_LIPOPROTEIN"/>
    <property type="match status" value="1"/>
</dbReference>
<feature type="region of interest" description="Disordered" evidence="1">
    <location>
        <begin position="208"/>
        <end position="234"/>
    </location>
</feature>
<dbReference type="Proteomes" id="UP001204445">
    <property type="component" value="Unassembled WGS sequence"/>
</dbReference>
<protein>
    <submittedName>
        <fullName evidence="3">Outer membrane protein assembly factor BamC</fullName>
    </submittedName>
</protein>
<dbReference type="InterPro" id="IPR042268">
    <property type="entry name" value="BamC_C"/>
</dbReference>
<dbReference type="EMBL" id="JANUCT010000001">
    <property type="protein sequence ID" value="MCS3902122.1"/>
    <property type="molecule type" value="Genomic_DNA"/>
</dbReference>
<reference evidence="3" key="1">
    <citation type="submission" date="2022-08" db="EMBL/GenBank/DDBJ databases">
        <title>Genomic Encyclopedia of Type Strains, Phase III (KMG-III): the genomes of soil and plant-associated and newly described type strains.</title>
        <authorList>
            <person name="Whitman W."/>
        </authorList>
    </citation>
    <scope>NUCLEOTIDE SEQUENCE</scope>
    <source>
        <strain evidence="3">HMT 1</strain>
    </source>
</reference>
<feature type="region of interest" description="Disordered" evidence="1">
    <location>
        <begin position="36"/>
        <end position="70"/>
    </location>
</feature>
<dbReference type="InterPro" id="IPR010653">
    <property type="entry name" value="NlpB/DapX"/>
</dbReference>
<evidence type="ECO:0000313" key="4">
    <source>
        <dbReference type="Proteomes" id="UP001204445"/>
    </source>
</evidence>
<accession>A0AAE3HJP4</accession>
<dbReference type="AlphaFoldDB" id="A0AAE3HJP4"/>
<proteinExistence type="predicted"/>
<keyword evidence="2" id="KW-0732">Signal</keyword>
<comment type="caution">
    <text evidence="3">The sequence shown here is derived from an EMBL/GenBank/DDBJ whole genome shotgun (WGS) entry which is preliminary data.</text>
</comment>
<sequence>MYRLKSLVCILPLILLAGCQFLPNLDNVLPDQRESYREARDMPPLEVPPDLTRERINDSMAIPGEEDDPNTLSAYERRQQAGGSGSSLSSAMADEQTVVVQGDKRSVWPELAAFWSEQGHELALNDVELGVLETAWSQPQTGAEGEVRERYRIFAEPGNDADTTLLFVSQEQQQRASAGDEWLDVGGDAEARERMAADLNSYFGGSGGQQVAAAGGDSSAASGGSSGSGGRSESIARAEISNNDDGQVYMSLPNDFDTAWDRIGSALIDVGMEIRSSDADAGEYLVAYQPPEEEDKGWFDALKFWSSGDEPEIYRISLTADADRTELILRDEDGDWLSDDNARNLLYRIQQRYNR</sequence>
<evidence type="ECO:0000313" key="3">
    <source>
        <dbReference type="EMBL" id="MCS3902122.1"/>
    </source>
</evidence>
<name>A0AAE3HJP4_9GAMM</name>
<gene>
    <name evidence="3" type="ORF">J2T55_000114</name>
</gene>
<feature type="compositionally biased region" description="Low complexity" evidence="1">
    <location>
        <begin position="209"/>
        <end position="223"/>
    </location>
</feature>
<organism evidence="3 4">
    <name type="scientific">Methylohalomonas lacus</name>
    <dbReference type="NCBI Taxonomy" id="398773"/>
    <lineage>
        <taxon>Bacteria</taxon>
        <taxon>Pseudomonadati</taxon>
        <taxon>Pseudomonadota</taxon>
        <taxon>Gammaproteobacteria</taxon>
        <taxon>Methylohalomonadales</taxon>
        <taxon>Methylohalomonadaceae</taxon>
        <taxon>Methylohalomonas</taxon>
    </lineage>
</organism>
<keyword evidence="4" id="KW-1185">Reference proteome</keyword>
<dbReference type="Pfam" id="PF06804">
    <property type="entry name" value="Lipoprotein_18"/>
    <property type="match status" value="1"/>
</dbReference>
<dbReference type="Gene3D" id="3.30.310.170">
    <property type="entry name" value="Outer membrane protein assembly factor BamC"/>
    <property type="match status" value="1"/>
</dbReference>
<evidence type="ECO:0000256" key="1">
    <source>
        <dbReference type="SAM" id="MobiDB-lite"/>
    </source>
</evidence>
<feature type="chain" id="PRO_5042266988" evidence="2">
    <location>
        <begin position="18"/>
        <end position="355"/>
    </location>
</feature>
<feature type="signal peptide" evidence="2">
    <location>
        <begin position="1"/>
        <end position="17"/>
    </location>
</feature>
<dbReference type="RefSeq" id="WP_259053470.1">
    <property type="nucleotide sequence ID" value="NZ_JANUCT010000001.1"/>
</dbReference>
<evidence type="ECO:0000256" key="2">
    <source>
        <dbReference type="SAM" id="SignalP"/>
    </source>
</evidence>